<keyword evidence="3" id="KW-0449">Lipoprotein</keyword>
<sequence>MAALVLLILAVSMFGVSDAAWCVCKPDASTTALQKTLDYACGAGADCNPILQVGACYNPNTVLAHCSYAANSYYQRNSQAQTACDFSGTAMLTSTDPSSSGCVYPATPSAAGTSTAPPSTGTTPSLGTPTSFSPTTNNTMNGVLGGLGPTGTSTGMEASDGGDQILRRKKEDSFSEWFELEADECDQRFGLENSIMEHNHLVARSCLVHSTAIHGSGDGSSIAEMLLVFAS</sequence>
<dbReference type="GO" id="GO:0098552">
    <property type="term" value="C:side of membrane"/>
    <property type="evidence" value="ECO:0007669"/>
    <property type="project" value="UniProtKB-KW"/>
</dbReference>
<organism evidence="11 12">
    <name type="scientific">Canna indica</name>
    <name type="common">Indian-shot</name>
    <dbReference type="NCBI Taxonomy" id="4628"/>
    <lineage>
        <taxon>Eukaryota</taxon>
        <taxon>Viridiplantae</taxon>
        <taxon>Streptophyta</taxon>
        <taxon>Embryophyta</taxon>
        <taxon>Tracheophyta</taxon>
        <taxon>Spermatophyta</taxon>
        <taxon>Magnoliopsida</taxon>
        <taxon>Liliopsida</taxon>
        <taxon>Zingiberales</taxon>
        <taxon>Cannaceae</taxon>
        <taxon>Canna</taxon>
    </lineage>
</organism>
<name>A0AAQ3KYK7_9LILI</name>
<dbReference type="InterPro" id="IPR012946">
    <property type="entry name" value="X8"/>
</dbReference>
<keyword evidence="3" id="KW-0336">GPI-anchor</keyword>
<feature type="region of interest" description="Disordered" evidence="8">
    <location>
        <begin position="108"/>
        <end position="138"/>
    </location>
</feature>
<dbReference type="GO" id="GO:0005886">
    <property type="term" value="C:plasma membrane"/>
    <property type="evidence" value="ECO:0007669"/>
    <property type="project" value="UniProtKB-SubCell"/>
</dbReference>
<keyword evidence="5" id="KW-0472">Membrane</keyword>
<keyword evidence="2" id="KW-1003">Cell membrane</keyword>
<keyword evidence="4 9" id="KW-0732">Signal</keyword>
<evidence type="ECO:0000256" key="5">
    <source>
        <dbReference type="ARBA" id="ARBA00023136"/>
    </source>
</evidence>
<evidence type="ECO:0000256" key="3">
    <source>
        <dbReference type="ARBA" id="ARBA00022622"/>
    </source>
</evidence>
<comment type="subcellular location">
    <subcellularLocation>
        <location evidence="1">Cell membrane</location>
        <topology evidence="1">Lipid-anchor</topology>
        <topology evidence="1">GPI-anchor</topology>
    </subcellularLocation>
</comment>
<keyword evidence="6" id="KW-1015">Disulfide bond</keyword>
<feature type="chain" id="PRO_5042876065" description="X8 domain-containing protein" evidence="9">
    <location>
        <begin position="20"/>
        <end position="231"/>
    </location>
</feature>
<evidence type="ECO:0000256" key="8">
    <source>
        <dbReference type="SAM" id="MobiDB-lite"/>
    </source>
</evidence>
<evidence type="ECO:0000256" key="1">
    <source>
        <dbReference type="ARBA" id="ARBA00004609"/>
    </source>
</evidence>
<dbReference type="InterPro" id="IPR044788">
    <property type="entry name" value="X8_dom_prot"/>
</dbReference>
<keyword evidence="12" id="KW-1185">Reference proteome</keyword>
<keyword evidence="7" id="KW-0325">Glycoprotein</keyword>
<dbReference type="PANTHER" id="PTHR31044:SF25">
    <property type="entry name" value="PLASMODESMATA CALLOSE-BINDING PROTEIN 3"/>
    <property type="match status" value="1"/>
</dbReference>
<protein>
    <recommendedName>
        <fullName evidence="10">X8 domain-containing protein</fullName>
    </recommendedName>
</protein>
<reference evidence="11 12" key="1">
    <citation type="submission" date="2023-10" db="EMBL/GenBank/DDBJ databases">
        <title>Chromosome-scale genome assembly provides insights into flower coloration mechanisms of Canna indica.</title>
        <authorList>
            <person name="Li C."/>
        </authorList>
    </citation>
    <scope>NUCLEOTIDE SEQUENCE [LARGE SCALE GENOMIC DNA]</scope>
    <source>
        <tissue evidence="11">Flower</tissue>
    </source>
</reference>
<evidence type="ECO:0000256" key="7">
    <source>
        <dbReference type="ARBA" id="ARBA00023180"/>
    </source>
</evidence>
<dbReference type="Proteomes" id="UP001327560">
    <property type="component" value="Chromosome 8"/>
</dbReference>
<feature type="signal peptide" evidence="9">
    <location>
        <begin position="1"/>
        <end position="19"/>
    </location>
</feature>
<accession>A0AAQ3KYK7</accession>
<dbReference type="EMBL" id="CP136897">
    <property type="protein sequence ID" value="WOL16975.1"/>
    <property type="molecule type" value="Genomic_DNA"/>
</dbReference>
<dbReference type="Pfam" id="PF07983">
    <property type="entry name" value="X8"/>
    <property type="match status" value="1"/>
</dbReference>
<evidence type="ECO:0000313" key="12">
    <source>
        <dbReference type="Proteomes" id="UP001327560"/>
    </source>
</evidence>
<dbReference type="SMART" id="SM00768">
    <property type="entry name" value="X8"/>
    <property type="match status" value="1"/>
</dbReference>
<gene>
    <name evidence="11" type="ORF">Cni_G25763</name>
</gene>
<evidence type="ECO:0000256" key="9">
    <source>
        <dbReference type="SAM" id="SignalP"/>
    </source>
</evidence>
<dbReference type="AlphaFoldDB" id="A0AAQ3KYK7"/>
<evidence type="ECO:0000259" key="10">
    <source>
        <dbReference type="SMART" id="SM00768"/>
    </source>
</evidence>
<dbReference type="PANTHER" id="PTHR31044">
    <property type="entry name" value="BETA-1,3 GLUCANASE"/>
    <property type="match status" value="1"/>
</dbReference>
<proteinExistence type="predicted"/>
<dbReference type="GO" id="GO:0009506">
    <property type="term" value="C:plasmodesma"/>
    <property type="evidence" value="ECO:0007669"/>
    <property type="project" value="UniProtKB-ARBA"/>
</dbReference>
<evidence type="ECO:0000256" key="6">
    <source>
        <dbReference type="ARBA" id="ARBA00023157"/>
    </source>
</evidence>
<evidence type="ECO:0000256" key="4">
    <source>
        <dbReference type="ARBA" id="ARBA00022729"/>
    </source>
</evidence>
<dbReference type="FunFam" id="1.20.58.1040:FF:000001">
    <property type="entry name" value="Glucan endo-1,3-beta-glucosidase 4"/>
    <property type="match status" value="1"/>
</dbReference>
<feature type="domain" description="X8" evidence="10">
    <location>
        <begin position="20"/>
        <end position="104"/>
    </location>
</feature>
<evidence type="ECO:0000256" key="2">
    <source>
        <dbReference type="ARBA" id="ARBA00022475"/>
    </source>
</evidence>
<dbReference type="Gene3D" id="1.20.58.1040">
    <property type="match status" value="1"/>
</dbReference>
<evidence type="ECO:0000313" key="11">
    <source>
        <dbReference type="EMBL" id="WOL16975.1"/>
    </source>
</evidence>